<feature type="domain" description="HTH araC/xylS-type" evidence="3">
    <location>
        <begin position="1"/>
        <end position="63"/>
    </location>
</feature>
<dbReference type="SUPFAM" id="SSF46689">
    <property type="entry name" value="Homeodomain-like"/>
    <property type="match status" value="1"/>
</dbReference>
<dbReference type="Gene3D" id="1.10.10.60">
    <property type="entry name" value="Homeodomain-like"/>
    <property type="match status" value="1"/>
</dbReference>
<comment type="caution">
    <text evidence="4">The sequence shown here is derived from an EMBL/GenBank/DDBJ whole genome shotgun (WGS) entry which is preliminary data.</text>
</comment>
<keyword evidence="2" id="KW-0804">Transcription</keyword>
<protein>
    <submittedName>
        <fullName evidence="4">GlxA family transcriptional regulator</fullName>
    </submittedName>
</protein>
<evidence type="ECO:0000256" key="2">
    <source>
        <dbReference type="ARBA" id="ARBA00023163"/>
    </source>
</evidence>
<sequence length="69" mass="7751">KETGSSNAERLITERLRRRQELLGYTQLPVERIAAEVGFLSPVTCLQHFKSNFGVSPGVCLKTFRVMAL</sequence>
<organism evidence="4 5">
    <name type="scientific">Escherichia marmotae</name>
    <dbReference type="NCBI Taxonomy" id="1499973"/>
    <lineage>
        <taxon>Bacteria</taxon>
        <taxon>Pseudomonadati</taxon>
        <taxon>Pseudomonadota</taxon>
        <taxon>Gammaproteobacteria</taxon>
        <taxon>Enterobacterales</taxon>
        <taxon>Enterobacteriaceae</taxon>
        <taxon>Escherichia</taxon>
    </lineage>
</organism>
<dbReference type="Proteomes" id="UP001206878">
    <property type="component" value="Unassembled WGS sequence"/>
</dbReference>
<dbReference type="GO" id="GO:0043565">
    <property type="term" value="F:sequence-specific DNA binding"/>
    <property type="evidence" value="ECO:0007669"/>
    <property type="project" value="InterPro"/>
</dbReference>
<keyword evidence="1" id="KW-0805">Transcription regulation</keyword>
<reference evidence="4" key="1">
    <citation type="submission" date="2022-07" db="EMBL/GenBank/DDBJ databases">
        <title>Diversity of ethanolamine utilization by human commensal Escherichia coli.</title>
        <authorList>
            <person name="Jubelin G."/>
        </authorList>
    </citation>
    <scope>NUCLEOTIDE SEQUENCE</scope>
    <source>
        <strain evidence="4">S1</strain>
    </source>
</reference>
<dbReference type="PROSITE" id="PS01124">
    <property type="entry name" value="HTH_ARAC_FAMILY_2"/>
    <property type="match status" value="1"/>
</dbReference>
<name>A0AAW5N291_9ESCH</name>
<dbReference type="InterPro" id="IPR009057">
    <property type="entry name" value="Homeodomain-like_sf"/>
</dbReference>
<evidence type="ECO:0000313" key="5">
    <source>
        <dbReference type="Proteomes" id="UP001206878"/>
    </source>
</evidence>
<gene>
    <name evidence="4" type="ORF">NVV43_29040</name>
</gene>
<dbReference type="EMBL" id="JANPXH010001354">
    <property type="protein sequence ID" value="MCR6679498.1"/>
    <property type="molecule type" value="Genomic_DNA"/>
</dbReference>
<evidence type="ECO:0000259" key="3">
    <source>
        <dbReference type="PROSITE" id="PS01124"/>
    </source>
</evidence>
<dbReference type="InterPro" id="IPR018060">
    <property type="entry name" value="HTH_AraC"/>
</dbReference>
<accession>A0AAW5N291</accession>
<evidence type="ECO:0000313" key="4">
    <source>
        <dbReference type="EMBL" id="MCR6679498.1"/>
    </source>
</evidence>
<dbReference type="GO" id="GO:0003700">
    <property type="term" value="F:DNA-binding transcription factor activity"/>
    <property type="evidence" value="ECO:0007669"/>
    <property type="project" value="InterPro"/>
</dbReference>
<feature type="non-terminal residue" evidence="4">
    <location>
        <position position="1"/>
    </location>
</feature>
<evidence type="ECO:0000256" key="1">
    <source>
        <dbReference type="ARBA" id="ARBA00023015"/>
    </source>
</evidence>
<proteinExistence type="predicted"/>
<dbReference type="AlphaFoldDB" id="A0AAW5N291"/>